<dbReference type="Pfam" id="PF00009">
    <property type="entry name" value="GTP_EFTU"/>
    <property type="match status" value="1"/>
</dbReference>
<dbReference type="GO" id="GO:0003924">
    <property type="term" value="F:GTPase activity"/>
    <property type="evidence" value="ECO:0007669"/>
    <property type="project" value="InterPro"/>
</dbReference>
<evidence type="ECO:0000313" key="3">
    <source>
        <dbReference type="Proteomes" id="UP001153321"/>
    </source>
</evidence>
<accession>A0A9P0HZK4</accession>
<gene>
    <name evidence="2" type="ORF">SPLIT_LOCUS2678</name>
</gene>
<dbReference type="PANTHER" id="PTHR42908">
    <property type="entry name" value="TRANSLATION ELONGATION FACTOR-RELATED"/>
    <property type="match status" value="1"/>
</dbReference>
<dbReference type="PANTHER" id="PTHR42908:SF3">
    <property type="entry name" value="ELONGATION FACTOR-LIKE GTPASE 1"/>
    <property type="match status" value="1"/>
</dbReference>
<dbReference type="Proteomes" id="UP001153321">
    <property type="component" value="Chromosome 15"/>
</dbReference>
<dbReference type="CDD" id="cd01885">
    <property type="entry name" value="EF2"/>
    <property type="match status" value="1"/>
</dbReference>
<dbReference type="AlphaFoldDB" id="A0A9P0HZK4"/>
<sequence>MRLVDSSKLLELQNKPTNIRNICIVAHVDHGKTTLADSLVASNGIISQRMSGKLRYMDSRPDEQERGITMKSSSIALYHCVDQQEYLVNLIDSPGHIDFSSEVSTAVRLCDGAIVVVDVVEGVCPQTRLVLKQAYSENIRAVLVLNKIDRLILEMQLTPLDAYVHLMQVLEQVNAVMGELFTTEVFENEESTMEKEQQKEKVEKKEDNNFYDWTSALDDADDSNLYFAPEHGNVVFASAADGWGFTIHTFAKLFSEKLGVKEEILRKVLWGDFYLNTKTKRFMKGAQEKAKNLFLSKSY</sequence>
<name>A0A9P0HZK4_SPOLI</name>
<organism evidence="2 3">
    <name type="scientific">Spodoptera littoralis</name>
    <name type="common">Egyptian cotton leafworm</name>
    <dbReference type="NCBI Taxonomy" id="7109"/>
    <lineage>
        <taxon>Eukaryota</taxon>
        <taxon>Metazoa</taxon>
        <taxon>Ecdysozoa</taxon>
        <taxon>Arthropoda</taxon>
        <taxon>Hexapoda</taxon>
        <taxon>Insecta</taxon>
        <taxon>Pterygota</taxon>
        <taxon>Neoptera</taxon>
        <taxon>Endopterygota</taxon>
        <taxon>Lepidoptera</taxon>
        <taxon>Glossata</taxon>
        <taxon>Ditrysia</taxon>
        <taxon>Noctuoidea</taxon>
        <taxon>Noctuidae</taxon>
        <taxon>Amphipyrinae</taxon>
        <taxon>Spodoptera</taxon>
    </lineage>
</organism>
<dbReference type="PROSITE" id="PS51722">
    <property type="entry name" value="G_TR_2"/>
    <property type="match status" value="1"/>
</dbReference>
<dbReference type="Gene3D" id="3.40.50.300">
    <property type="entry name" value="P-loop containing nucleotide triphosphate hydrolases"/>
    <property type="match status" value="1"/>
</dbReference>
<proteinExistence type="predicted"/>
<dbReference type="InterPro" id="IPR005225">
    <property type="entry name" value="Small_GTP-bd"/>
</dbReference>
<dbReference type="GO" id="GO:1990904">
    <property type="term" value="C:ribonucleoprotein complex"/>
    <property type="evidence" value="ECO:0007669"/>
    <property type="project" value="TreeGrafter"/>
</dbReference>
<evidence type="ECO:0000259" key="1">
    <source>
        <dbReference type="PROSITE" id="PS51722"/>
    </source>
</evidence>
<evidence type="ECO:0000313" key="2">
    <source>
        <dbReference type="EMBL" id="CAH1637317.1"/>
    </source>
</evidence>
<dbReference type="GO" id="GO:0042256">
    <property type="term" value="P:cytosolic ribosome assembly"/>
    <property type="evidence" value="ECO:0007669"/>
    <property type="project" value="TreeGrafter"/>
</dbReference>
<dbReference type="PRINTS" id="PR00315">
    <property type="entry name" value="ELONGATNFCT"/>
</dbReference>
<keyword evidence="3" id="KW-1185">Reference proteome</keyword>
<dbReference type="NCBIfam" id="TIGR00231">
    <property type="entry name" value="small_GTP"/>
    <property type="match status" value="1"/>
</dbReference>
<dbReference type="SUPFAM" id="SSF52540">
    <property type="entry name" value="P-loop containing nucleoside triphosphate hydrolases"/>
    <property type="match status" value="1"/>
</dbReference>
<dbReference type="InterPro" id="IPR027417">
    <property type="entry name" value="P-loop_NTPase"/>
</dbReference>
<protein>
    <recommendedName>
        <fullName evidence="1">Tr-type G domain-containing protein</fullName>
    </recommendedName>
</protein>
<dbReference type="InterPro" id="IPR000795">
    <property type="entry name" value="T_Tr_GTP-bd_dom"/>
</dbReference>
<dbReference type="FunFam" id="3.40.50.300:FF:000746">
    <property type="entry name" value="Ribosome assembly protein 1"/>
    <property type="match status" value="1"/>
</dbReference>
<dbReference type="GO" id="GO:0043022">
    <property type="term" value="F:ribosome binding"/>
    <property type="evidence" value="ECO:0007669"/>
    <property type="project" value="TreeGrafter"/>
</dbReference>
<dbReference type="GO" id="GO:0005829">
    <property type="term" value="C:cytosol"/>
    <property type="evidence" value="ECO:0007669"/>
    <property type="project" value="TreeGrafter"/>
</dbReference>
<dbReference type="EMBL" id="LR824546">
    <property type="protein sequence ID" value="CAH1637317.1"/>
    <property type="molecule type" value="Genomic_DNA"/>
</dbReference>
<feature type="domain" description="Tr-type G" evidence="1">
    <location>
        <begin position="17"/>
        <end position="266"/>
    </location>
</feature>
<reference evidence="2" key="1">
    <citation type="submission" date="2022-02" db="EMBL/GenBank/DDBJ databases">
        <authorList>
            <person name="King R."/>
        </authorList>
    </citation>
    <scope>NUCLEOTIDE SEQUENCE</scope>
</reference>
<dbReference type="GO" id="GO:0005525">
    <property type="term" value="F:GTP binding"/>
    <property type="evidence" value="ECO:0007669"/>
    <property type="project" value="InterPro"/>
</dbReference>